<feature type="chain" id="PRO_5002566682" description="Invertebrate defensins family profile domain-containing protein" evidence="2">
    <location>
        <begin position="19"/>
        <end position="85"/>
    </location>
</feature>
<organism evidence="3 4">
    <name type="scientific">Verticillium longisporum</name>
    <name type="common">Verticillium dahliae var. longisporum</name>
    <dbReference type="NCBI Taxonomy" id="100787"/>
    <lineage>
        <taxon>Eukaryota</taxon>
        <taxon>Fungi</taxon>
        <taxon>Dikarya</taxon>
        <taxon>Ascomycota</taxon>
        <taxon>Pezizomycotina</taxon>
        <taxon>Sordariomycetes</taxon>
        <taxon>Hypocreomycetidae</taxon>
        <taxon>Glomerellales</taxon>
        <taxon>Plectosphaerellaceae</taxon>
        <taxon>Verticillium</taxon>
    </lineage>
</organism>
<evidence type="ECO:0000313" key="4">
    <source>
        <dbReference type="Proteomes" id="UP000045706"/>
    </source>
</evidence>
<protein>
    <recommendedName>
        <fullName evidence="5">Invertebrate defensins family profile domain-containing protein</fullName>
    </recommendedName>
</protein>
<comment type="similarity">
    <text evidence="1">Belongs to the invertebrate defensin family.</text>
</comment>
<proteinExistence type="inferred from homology"/>
<feature type="signal peptide" evidence="2">
    <location>
        <begin position="1"/>
        <end position="18"/>
    </location>
</feature>
<name>A0A0G4LEK9_VERLO</name>
<evidence type="ECO:0000256" key="2">
    <source>
        <dbReference type="SAM" id="SignalP"/>
    </source>
</evidence>
<evidence type="ECO:0000313" key="3">
    <source>
        <dbReference type="EMBL" id="CRK20451.1"/>
    </source>
</evidence>
<dbReference type="InterPro" id="IPR036574">
    <property type="entry name" value="Scorpion_toxin-like_sf"/>
</dbReference>
<evidence type="ECO:0000256" key="1">
    <source>
        <dbReference type="ARBA" id="ARBA00007085"/>
    </source>
</evidence>
<evidence type="ECO:0008006" key="5">
    <source>
        <dbReference type="Google" id="ProtNLM"/>
    </source>
</evidence>
<gene>
    <name evidence="3" type="ORF">BN1723_000297</name>
</gene>
<dbReference type="Proteomes" id="UP000045706">
    <property type="component" value="Unassembled WGS sequence"/>
</dbReference>
<dbReference type="EMBL" id="CVQI01011112">
    <property type="protein sequence ID" value="CRK20451.1"/>
    <property type="molecule type" value="Genomic_DNA"/>
</dbReference>
<sequence length="85" mass="8724">MKLISATSLALFVGFGLSLPSMMKTTCQLGSIGPANAGNAACSASCLIQHGNIHGGHCNENAVVFATGQNTKNPIKTVSSFQDEI</sequence>
<reference evidence="4" key="1">
    <citation type="submission" date="2015-05" db="EMBL/GenBank/DDBJ databases">
        <authorList>
            <person name="Fogelqvist Johan"/>
        </authorList>
    </citation>
    <scope>NUCLEOTIDE SEQUENCE [LARGE SCALE GENOMIC DNA]</scope>
</reference>
<dbReference type="AlphaFoldDB" id="A0A0G4LEK9"/>
<accession>A0A0G4LEK9</accession>
<keyword evidence="2" id="KW-0732">Signal</keyword>
<dbReference type="Gene3D" id="3.30.30.10">
    <property type="entry name" value="Knottin, scorpion toxin-like"/>
    <property type="match status" value="1"/>
</dbReference>